<evidence type="ECO:0000313" key="5">
    <source>
        <dbReference type="Proteomes" id="UP000051952"/>
    </source>
</evidence>
<feature type="compositionally biased region" description="Polar residues" evidence="2">
    <location>
        <begin position="315"/>
        <end position="325"/>
    </location>
</feature>
<dbReference type="AlphaFoldDB" id="A0A0S4JDW6"/>
<protein>
    <submittedName>
        <fullName evidence="4">Calcium-binding protein, putative</fullName>
    </submittedName>
</protein>
<evidence type="ECO:0000256" key="2">
    <source>
        <dbReference type="SAM" id="MobiDB-lite"/>
    </source>
</evidence>
<sequence>MASAHRDEFLVARSLLQGGSPDASSGITEHAMRRFVVTVVPDISSSAAASATAIFGRFARNHPQGNLAVDDLKEYLSSIAPLMEINWADMCHSFVTETFLQTFRLLTEDSPETPGSGASGAHHASATTTSSNQESNITTAQSARKEDVREFLEGTQCADGRPLSATVVDISKFLSDRGRRNDVYQDDFIALLSMIIRDRPVDPTVLAESITERRKQRREGKKKAMEKIKAAMSNHLEDGMLGAELRAAASPPRRRALSPYAFGSWKLNQGAVHHVSADGEVARPAAVTQLSPVTQANPTYQPVIPIPSPRDRTNAPGQQQQTPTSKGMAPVVMKPLAIPQHQQQQQAGGAGGSTPRNGGGMTNFSFSEIPMINVETTAPAALSTTASTTTSYDFSAHNAIDLETFALLDVSEGGSISLDAVYELCAAFPNPPQPNAIRRVFHLVDVNASNDIDREEFEQLCFLLQQKTSLTVTDMCKYYTTAMYRRLFELLDEDGDADASVSREELRVLLEAISPILNATFSSNDVFRLTKEYETDQLNFPQFQNVVKQLIRGRSISKVVGAFEEVLRRRRLLKRQALEKFANASSHHSRSPPPHNTSGKKLPPPPSGPPPAKVCHNCSIQARRIIELEDQLAVVVAQRDQLEKEKKLLHMNKSAAGGTYSSAAS</sequence>
<dbReference type="PROSITE" id="PS50222">
    <property type="entry name" value="EF_HAND_2"/>
    <property type="match status" value="1"/>
</dbReference>
<feature type="region of interest" description="Disordered" evidence="2">
    <location>
        <begin position="297"/>
        <end position="327"/>
    </location>
</feature>
<dbReference type="Proteomes" id="UP000051952">
    <property type="component" value="Unassembled WGS sequence"/>
</dbReference>
<feature type="compositionally biased region" description="Gly residues" evidence="2">
    <location>
        <begin position="348"/>
        <end position="361"/>
    </location>
</feature>
<dbReference type="InterPro" id="IPR018247">
    <property type="entry name" value="EF_Hand_1_Ca_BS"/>
</dbReference>
<name>A0A0S4JDW6_BODSA</name>
<keyword evidence="1" id="KW-0106">Calcium</keyword>
<feature type="compositionally biased region" description="Polar residues" evidence="2">
    <location>
        <begin position="132"/>
        <end position="142"/>
    </location>
</feature>
<dbReference type="SUPFAM" id="SSF47473">
    <property type="entry name" value="EF-hand"/>
    <property type="match status" value="1"/>
</dbReference>
<evidence type="ECO:0000259" key="3">
    <source>
        <dbReference type="PROSITE" id="PS50222"/>
    </source>
</evidence>
<feature type="domain" description="EF-hand" evidence="3">
    <location>
        <begin position="432"/>
        <end position="467"/>
    </location>
</feature>
<feature type="region of interest" description="Disordered" evidence="2">
    <location>
        <begin position="340"/>
        <end position="365"/>
    </location>
</feature>
<feature type="region of interest" description="Disordered" evidence="2">
    <location>
        <begin position="581"/>
        <end position="614"/>
    </location>
</feature>
<dbReference type="SMART" id="SM00054">
    <property type="entry name" value="EFh"/>
    <property type="match status" value="2"/>
</dbReference>
<organism evidence="4 5">
    <name type="scientific">Bodo saltans</name>
    <name type="common">Flagellated protozoan</name>
    <dbReference type="NCBI Taxonomy" id="75058"/>
    <lineage>
        <taxon>Eukaryota</taxon>
        <taxon>Discoba</taxon>
        <taxon>Euglenozoa</taxon>
        <taxon>Kinetoplastea</taxon>
        <taxon>Metakinetoplastina</taxon>
        <taxon>Eubodonida</taxon>
        <taxon>Bodonidae</taxon>
        <taxon>Bodo</taxon>
    </lineage>
</organism>
<dbReference type="VEuPathDB" id="TriTrypDB:BSAL_93705"/>
<gene>
    <name evidence="4" type="ORF">BSAL_93705</name>
</gene>
<dbReference type="PROSITE" id="PS00018">
    <property type="entry name" value="EF_HAND_1"/>
    <property type="match status" value="1"/>
</dbReference>
<dbReference type="InterPro" id="IPR011992">
    <property type="entry name" value="EF-hand-dom_pair"/>
</dbReference>
<evidence type="ECO:0000313" key="4">
    <source>
        <dbReference type="EMBL" id="CUG86551.1"/>
    </source>
</evidence>
<feature type="region of interest" description="Disordered" evidence="2">
    <location>
        <begin position="110"/>
        <end position="145"/>
    </location>
</feature>
<proteinExistence type="predicted"/>
<evidence type="ECO:0000256" key="1">
    <source>
        <dbReference type="ARBA" id="ARBA00022837"/>
    </source>
</evidence>
<dbReference type="GO" id="GO:0005509">
    <property type="term" value="F:calcium ion binding"/>
    <property type="evidence" value="ECO:0007669"/>
    <property type="project" value="InterPro"/>
</dbReference>
<dbReference type="InterPro" id="IPR002048">
    <property type="entry name" value="EF_hand_dom"/>
</dbReference>
<accession>A0A0S4JDW6</accession>
<keyword evidence="5" id="KW-1185">Reference proteome</keyword>
<reference evidence="5" key="1">
    <citation type="submission" date="2015-09" db="EMBL/GenBank/DDBJ databases">
        <authorList>
            <consortium name="Pathogen Informatics"/>
        </authorList>
    </citation>
    <scope>NUCLEOTIDE SEQUENCE [LARGE SCALE GENOMIC DNA]</scope>
    <source>
        <strain evidence="5">Lake Konstanz</strain>
    </source>
</reference>
<dbReference type="Gene3D" id="1.10.238.10">
    <property type="entry name" value="EF-hand"/>
    <property type="match status" value="1"/>
</dbReference>
<feature type="non-terminal residue" evidence="4">
    <location>
        <position position="665"/>
    </location>
</feature>
<dbReference type="EMBL" id="CYKH01001330">
    <property type="protein sequence ID" value="CUG86551.1"/>
    <property type="molecule type" value="Genomic_DNA"/>
</dbReference>
<feature type="compositionally biased region" description="Pro residues" evidence="2">
    <location>
        <begin position="602"/>
        <end position="612"/>
    </location>
</feature>
<dbReference type="OrthoDB" id="186625at2759"/>
<feature type="compositionally biased region" description="Low complexity" evidence="2">
    <location>
        <begin position="115"/>
        <end position="131"/>
    </location>
</feature>